<proteinExistence type="predicted"/>
<evidence type="ECO:0000313" key="1">
    <source>
        <dbReference type="EMBL" id="MFM9332404.1"/>
    </source>
</evidence>
<organism evidence="1 2">
    <name type="scientific">Paenibacillus mesotrionivorans</name>
    <dbReference type="NCBI Taxonomy" id="3160968"/>
    <lineage>
        <taxon>Bacteria</taxon>
        <taxon>Bacillati</taxon>
        <taxon>Bacillota</taxon>
        <taxon>Bacilli</taxon>
        <taxon>Bacillales</taxon>
        <taxon>Paenibacillaceae</taxon>
        <taxon>Paenibacillus</taxon>
    </lineage>
</organism>
<accession>A0ACC7P5R8</accession>
<keyword evidence="2" id="KW-1185">Reference proteome</keyword>
<dbReference type="EMBL" id="JBJURJ010000030">
    <property type="protein sequence ID" value="MFM9332404.1"/>
    <property type="molecule type" value="Genomic_DNA"/>
</dbReference>
<sequence length="378" mass="40906">MKHVPYHTDATPSSRRPQAGRFIILPLAAVLLAGSALLPTAVPAARAEASVYAAETPQEAAKTPTFKDFLMDINGRQESIPGAVSPNAETTYVAIRALSEKLGLEVAWDPQNSISTITGRNATLSTKTGDPQPYTVNGQTIYGTEPLLVDGTTYLPSGFFLDTFGYTSVTDGTNGVTTLTPLSLNPLTLTTGVIDETTDKLEFKLQYPQVNGLADTAVQDKINGTIQAEVNRIAEASRKDLEKAGDSGRSVPNGYTVHYFITQNSGGKLSLYLQSYLYTGGAHGMPARVPLTFDLATGDTLTLQQTAGNNPDYAAVINKLVKEEFTKQDMVLAPFESISENQPFFLRNNDIVIYFEPYEYTAYAAGFPEFTIPQSVFE</sequence>
<comment type="caution">
    <text evidence="1">The sequence shown here is derived from an EMBL/GenBank/DDBJ whole genome shotgun (WGS) entry which is preliminary data.</text>
</comment>
<protein>
    <submittedName>
        <fullName evidence="1">PdaC/SigV domain-containing protein</fullName>
    </submittedName>
</protein>
<gene>
    <name evidence="1" type="ORF">ACI1P1_29330</name>
</gene>
<reference evidence="1" key="1">
    <citation type="submission" date="2024-12" db="EMBL/GenBank/DDBJ databases">
        <authorList>
            <person name="Wu N."/>
        </authorList>
    </citation>
    <scope>NUCLEOTIDE SEQUENCE</scope>
    <source>
        <strain evidence="1">P15</strain>
    </source>
</reference>
<dbReference type="Proteomes" id="UP001631969">
    <property type="component" value="Unassembled WGS sequence"/>
</dbReference>
<evidence type="ECO:0000313" key="2">
    <source>
        <dbReference type="Proteomes" id="UP001631969"/>
    </source>
</evidence>
<name>A0ACC7P5R8_9BACL</name>